<dbReference type="Pfam" id="PF00512">
    <property type="entry name" value="HisKA"/>
    <property type="match status" value="1"/>
</dbReference>
<dbReference type="InterPro" id="IPR003661">
    <property type="entry name" value="HisK_dim/P_dom"/>
</dbReference>
<evidence type="ECO:0000256" key="2">
    <source>
        <dbReference type="ARBA" id="ARBA00012438"/>
    </source>
</evidence>
<dbReference type="Pfam" id="PF02518">
    <property type="entry name" value="HATPase_c"/>
    <property type="match status" value="1"/>
</dbReference>
<evidence type="ECO:0000256" key="3">
    <source>
        <dbReference type="ARBA" id="ARBA00022553"/>
    </source>
</evidence>
<dbReference type="InterPro" id="IPR005467">
    <property type="entry name" value="His_kinase_dom"/>
</dbReference>
<keyword evidence="4" id="KW-1133">Transmembrane helix</keyword>
<name>A0A330H0Q6_9HYPH</name>
<keyword evidence="4" id="KW-0812">Transmembrane</keyword>
<dbReference type="PANTHER" id="PTHR43065:SF42">
    <property type="entry name" value="TWO-COMPONENT SENSOR PPRA"/>
    <property type="match status" value="1"/>
</dbReference>
<dbReference type="PROSITE" id="PS50109">
    <property type="entry name" value="HIS_KIN"/>
    <property type="match status" value="1"/>
</dbReference>
<dbReference type="AlphaFoldDB" id="A0A330H0Q6"/>
<evidence type="ECO:0000259" key="5">
    <source>
        <dbReference type="PROSITE" id="PS50109"/>
    </source>
</evidence>
<reference evidence="7" key="1">
    <citation type="submission" date="2018-06" db="EMBL/GenBank/DDBJ databases">
        <authorList>
            <person name="Helene L.C."/>
            <person name="Dall'Agnol R."/>
            <person name="Delamuta J.R."/>
            <person name="Hungria M."/>
        </authorList>
    </citation>
    <scope>NUCLEOTIDE SEQUENCE [LARGE SCALE GENOMIC DNA]</scope>
    <source>
        <strain evidence="7">AC99b</strain>
    </source>
</reference>
<gene>
    <name evidence="6" type="ORF">DPM33_35000</name>
</gene>
<dbReference type="PRINTS" id="PR00344">
    <property type="entry name" value="BCTRLSENSOR"/>
</dbReference>
<dbReference type="InterPro" id="IPR036890">
    <property type="entry name" value="HATPase_C_sf"/>
</dbReference>
<dbReference type="InterPro" id="IPR003594">
    <property type="entry name" value="HATPase_dom"/>
</dbReference>
<keyword evidence="3" id="KW-0597">Phosphoprotein</keyword>
<dbReference type="GO" id="GO:0000155">
    <property type="term" value="F:phosphorelay sensor kinase activity"/>
    <property type="evidence" value="ECO:0007669"/>
    <property type="project" value="InterPro"/>
</dbReference>
<keyword evidence="6" id="KW-0808">Transferase</keyword>
<feature type="domain" description="Histidine kinase" evidence="5">
    <location>
        <begin position="527"/>
        <end position="750"/>
    </location>
</feature>
<dbReference type="Proteomes" id="UP000251558">
    <property type="component" value="Unassembled WGS sequence"/>
</dbReference>
<comment type="catalytic activity">
    <reaction evidence="1">
        <text>ATP + protein L-histidine = ADP + protein N-phospho-L-histidine.</text>
        <dbReference type="EC" id="2.7.13.3"/>
    </reaction>
</comment>
<accession>A0A330H0Q6</accession>
<dbReference type="SMART" id="SM00387">
    <property type="entry name" value="HATPase_c"/>
    <property type="match status" value="1"/>
</dbReference>
<dbReference type="Gene3D" id="3.30.565.10">
    <property type="entry name" value="Histidine kinase-like ATPase, C-terminal domain"/>
    <property type="match status" value="1"/>
</dbReference>
<dbReference type="PANTHER" id="PTHR43065">
    <property type="entry name" value="SENSOR HISTIDINE KINASE"/>
    <property type="match status" value="1"/>
</dbReference>
<dbReference type="Gene3D" id="1.10.287.130">
    <property type="match status" value="1"/>
</dbReference>
<dbReference type="NCBIfam" id="NF010411">
    <property type="entry name" value="PRK13837.1"/>
    <property type="match status" value="1"/>
</dbReference>
<dbReference type="SUPFAM" id="SSF55874">
    <property type="entry name" value="ATPase domain of HSP90 chaperone/DNA topoisomerase II/histidine kinase"/>
    <property type="match status" value="1"/>
</dbReference>
<reference evidence="6 7" key="2">
    <citation type="submission" date="2018-07" db="EMBL/GenBank/DDBJ databases">
        <title>Diversity of Mesorhizobium strains in Brazil.</title>
        <authorList>
            <person name="Helene L.C.F."/>
            <person name="Dall'Agnol R."/>
            <person name="Delamuta J.R.M."/>
            <person name="Hungria M."/>
        </authorList>
    </citation>
    <scope>NUCLEOTIDE SEQUENCE [LARGE SCALE GENOMIC DNA]</scope>
    <source>
        <strain evidence="6 7">AC99b</strain>
    </source>
</reference>
<evidence type="ECO:0000256" key="4">
    <source>
        <dbReference type="SAM" id="Phobius"/>
    </source>
</evidence>
<keyword evidence="4" id="KW-0472">Membrane</keyword>
<sequence>MTSRSSPSKLRALATPSMSVTAVGLAPVIGLCQPEGQMVFLVQQQPWIHLSQRELEVRPSCRTTRGAKSSLPIAQHKKLNAHIALAIAMAALFGVLAASQGHDDAETSEAILSELRTIQINCALMQRDVFQARAEMLWDLPAVGITKEVLGKSLTNLQQLLERVPYDNSYELSRLFKELRASIEITDVAVSALATHAALLRASLATFERSVQTIPGTASNKPDLSTLVLTFSARPNASLASHIDQHLSLLSPSDNPANRQIIRSGRAVLSLLPKLTDSAERIASSDTIAKATELEQEHRKSYSLASSRVQRTRAFCVRLCLCLSFVAFALLFRLHLRTNRLTRRLELESAVSEIEACFGGDQATKALPNSPTRSALRAVQRAFNADQCALALVSAGIRRNAECFVANTRMPVWKATLIDQATSLVESGEPVFRVVSAQEVVQAAQYASGVCQILACKVCDDQIAVCCLVFKERQLLPAADELRIFARATMRVCNHIRLDRMHAERNDSAKRLEQAERLTSIGTIASSVAHEFNNILAAILGYAELAHGLLRRRSKTRAYISQIILASNRAKMIIDQILSLSRNRKRPITPFDVSEVVIELAPLLRVSIGAKAQLILKVKKWEAVIDGSPTDIQKILLNLCKNSSDAFSNGGRIEVSVSRAHIYQAKTLTHAFLTPGDYVVLSVSDDGPGIQGAVLPRIFESFFTTRLRTGGTGLGLAAVLSDVNALTGHLDVASTVGKGTRFDIYLPASKKESLTTGSPFRTFGQSPGNGEIVAVVAGRRATLKAYEDKISALGYVPVGFRSVKSLGDWISSGNAPDLVIYDQSMAGRIPAKATCAALKTVPVILVGRMDRDVPHTCDDHSFVLWLAEPVSYSKLAYAIRMMIIV</sequence>
<dbReference type="InterPro" id="IPR036097">
    <property type="entry name" value="HisK_dim/P_sf"/>
</dbReference>
<dbReference type="CDD" id="cd00082">
    <property type="entry name" value="HisKA"/>
    <property type="match status" value="1"/>
</dbReference>
<comment type="caution">
    <text evidence="6">The sequence shown here is derived from an EMBL/GenBank/DDBJ whole genome shotgun (WGS) entry which is preliminary data.</text>
</comment>
<dbReference type="SMART" id="SM00388">
    <property type="entry name" value="HisKA"/>
    <property type="match status" value="1"/>
</dbReference>
<feature type="transmembrane region" description="Helical" evidence="4">
    <location>
        <begin position="315"/>
        <end position="336"/>
    </location>
</feature>
<dbReference type="Pfam" id="PF19443">
    <property type="entry name" value="DAHL"/>
    <property type="match status" value="1"/>
</dbReference>
<protein>
    <recommendedName>
        <fullName evidence="2">histidine kinase</fullName>
        <ecNumber evidence="2">2.7.13.3</ecNumber>
    </recommendedName>
</protein>
<dbReference type="OrthoDB" id="7533341at2"/>
<dbReference type="InterPro" id="IPR004358">
    <property type="entry name" value="Sig_transdc_His_kin-like_C"/>
</dbReference>
<dbReference type="InterPro" id="IPR045812">
    <property type="entry name" value="DAHL"/>
</dbReference>
<organism evidence="6 7">
    <name type="scientific">Mesorhizobium hawassense</name>
    <dbReference type="NCBI Taxonomy" id="1209954"/>
    <lineage>
        <taxon>Bacteria</taxon>
        <taxon>Pseudomonadati</taxon>
        <taxon>Pseudomonadota</taxon>
        <taxon>Alphaproteobacteria</taxon>
        <taxon>Hyphomicrobiales</taxon>
        <taxon>Phyllobacteriaceae</taxon>
        <taxon>Mesorhizobium</taxon>
    </lineage>
</organism>
<evidence type="ECO:0000313" key="6">
    <source>
        <dbReference type="EMBL" id="RAZ82183.1"/>
    </source>
</evidence>
<proteinExistence type="predicted"/>
<evidence type="ECO:0000256" key="1">
    <source>
        <dbReference type="ARBA" id="ARBA00000085"/>
    </source>
</evidence>
<dbReference type="EMBL" id="QMBP01000039">
    <property type="protein sequence ID" value="RAZ82183.1"/>
    <property type="molecule type" value="Genomic_DNA"/>
</dbReference>
<keyword evidence="7" id="KW-1185">Reference proteome</keyword>
<dbReference type="SUPFAM" id="SSF47384">
    <property type="entry name" value="Homodimeric domain of signal transducing histidine kinase"/>
    <property type="match status" value="1"/>
</dbReference>
<dbReference type="EC" id="2.7.13.3" evidence="2"/>
<evidence type="ECO:0000313" key="7">
    <source>
        <dbReference type="Proteomes" id="UP000251558"/>
    </source>
</evidence>
<keyword evidence="6" id="KW-0418">Kinase</keyword>